<evidence type="ECO:0008006" key="4">
    <source>
        <dbReference type="Google" id="ProtNLM"/>
    </source>
</evidence>
<evidence type="ECO:0000313" key="2">
    <source>
        <dbReference type="EMBL" id="TMW63608.1"/>
    </source>
</evidence>
<dbReference type="EMBL" id="SPLM01000072">
    <property type="protein sequence ID" value="TMW63608.1"/>
    <property type="molecule type" value="Genomic_DNA"/>
</dbReference>
<feature type="signal peptide" evidence="1">
    <location>
        <begin position="1"/>
        <end position="24"/>
    </location>
</feature>
<comment type="caution">
    <text evidence="2">The sequence shown here is derived from an EMBL/GenBank/DDBJ whole genome shotgun (WGS) entry which is preliminary data.</text>
</comment>
<sequence>MARTWSALCTWLVLLAVLYQVTDAEDCSCRAAPPQKNAPPLLFCSWYHKASCCLPAHDADMNDKFLAFIEAGPACEKFNNPAKLFLAMAFCYACDPDEPLHFTAPLNTAFFTAEKTAKICTSLTDEIAPRAFSDCGLMLPDDRETSCSPNSPVAPESVWSDCQDGEYVCFSQSEKSWVCSETPCSAEDTPLGFANAPCNSTQATCSGTLQFLNDNRAAKPPNYEEYPVEIVDEAQCILETGNATLCRCLRPALSRGLRTDRDILLGIIVLLGSILII</sequence>
<feature type="chain" id="PRO_5035479903" description="Folate receptor-like domain-containing protein" evidence="1">
    <location>
        <begin position="25"/>
        <end position="277"/>
    </location>
</feature>
<gene>
    <name evidence="2" type="ORF">Poli38472_002549</name>
</gene>
<keyword evidence="3" id="KW-1185">Reference proteome</keyword>
<proteinExistence type="predicted"/>
<keyword evidence="1" id="KW-0732">Signal</keyword>
<evidence type="ECO:0000313" key="3">
    <source>
        <dbReference type="Proteomes" id="UP000794436"/>
    </source>
</evidence>
<accession>A0A8K1CJK4</accession>
<dbReference type="AlphaFoldDB" id="A0A8K1CJK4"/>
<name>A0A8K1CJK4_PYTOL</name>
<organism evidence="2 3">
    <name type="scientific">Pythium oligandrum</name>
    <name type="common">Mycoparasitic fungus</name>
    <dbReference type="NCBI Taxonomy" id="41045"/>
    <lineage>
        <taxon>Eukaryota</taxon>
        <taxon>Sar</taxon>
        <taxon>Stramenopiles</taxon>
        <taxon>Oomycota</taxon>
        <taxon>Peronosporomycetes</taxon>
        <taxon>Pythiales</taxon>
        <taxon>Pythiaceae</taxon>
        <taxon>Pythium</taxon>
    </lineage>
</organism>
<protein>
    <recommendedName>
        <fullName evidence="4">Folate receptor-like domain-containing protein</fullName>
    </recommendedName>
</protein>
<dbReference type="Proteomes" id="UP000794436">
    <property type="component" value="Unassembled WGS sequence"/>
</dbReference>
<reference evidence="2" key="1">
    <citation type="submission" date="2019-03" db="EMBL/GenBank/DDBJ databases">
        <title>Long read genome sequence of the mycoparasitic Pythium oligandrum ATCC 38472 isolated from sugarbeet rhizosphere.</title>
        <authorList>
            <person name="Gaulin E."/>
        </authorList>
    </citation>
    <scope>NUCLEOTIDE SEQUENCE</scope>
    <source>
        <strain evidence="2">ATCC 38472_TT</strain>
    </source>
</reference>
<dbReference type="OrthoDB" id="105234at2759"/>
<evidence type="ECO:0000256" key="1">
    <source>
        <dbReference type="SAM" id="SignalP"/>
    </source>
</evidence>